<dbReference type="Gene3D" id="3.30.70.100">
    <property type="match status" value="1"/>
</dbReference>
<gene>
    <name evidence="2" type="ORF">EJ04DRAFT_512147</name>
</gene>
<evidence type="ECO:0000259" key="1">
    <source>
        <dbReference type="Pfam" id="PF03992"/>
    </source>
</evidence>
<reference evidence="2" key="1">
    <citation type="journal article" date="2020" name="Stud. Mycol.">
        <title>101 Dothideomycetes genomes: a test case for predicting lifestyles and emergence of pathogens.</title>
        <authorList>
            <person name="Haridas S."/>
            <person name="Albert R."/>
            <person name="Binder M."/>
            <person name="Bloem J."/>
            <person name="Labutti K."/>
            <person name="Salamov A."/>
            <person name="Andreopoulos B."/>
            <person name="Baker S."/>
            <person name="Barry K."/>
            <person name="Bills G."/>
            <person name="Bluhm B."/>
            <person name="Cannon C."/>
            <person name="Castanera R."/>
            <person name="Culley D."/>
            <person name="Daum C."/>
            <person name="Ezra D."/>
            <person name="Gonzalez J."/>
            <person name="Henrissat B."/>
            <person name="Kuo A."/>
            <person name="Liang C."/>
            <person name="Lipzen A."/>
            <person name="Lutzoni F."/>
            <person name="Magnuson J."/>
            <person name="Mondo S."/>
            <person name="Nolan M."/>
            <person name="Ohm R."/>
            <person name="Pangilinan J."/>
            <person name="Park H.-J."/>
            <person name="Ramirez L."/>
            <person name="Alfaro M."/>
            <person name="Sun H."/>
            <person name="Tritt A."/>
            <person name="Yoshinaga Y."/>
            <person name="Zwiers L.-H."/>
            <person name="Turgeon B."/>
            <person name="Goodwin S."/>
            <person name="Spatafora J."/>
            <person name="Crous P."/>
            <person name="Grigoriev I."/>
        </authorList>
    </citation>
    <scope>NUCLEOTIDE SEQUENCE</scope>
    <source>
        <strain evidence="2">CBS 125425</strain>
    </source>
</reference>
<dbReference type="SUPFAM" id="SSF54909">
    <property type="entry name" value="Dimeric alpha+beta barrel"/>
    <property type="match status" value="1"/>
</dbReference>
<protein>
    <recommendedName>
        <fullName evidence="1">ABM domain-containing protein</fullName>
    </recommendedName>
</protein>
<comment type="caution">
    <text evidence="2">The sequence shown here is derived from an EMBL/GenBank/DDBJ whole genome shotgun (WGS) entry which is preliminary data.</text>
</comment>
<dbReference type="EMBL" id="ML996141">
    <property type="protein sequence ID" value="KAF2735001.1"/>
    <property type="molecule type" value="Genomic_DNA"/>
</dbReference>
<dbReference type="Pfam" id="PF03992">
    <property type="entry name" value="ABM"/>
    <property type="match status" value="1"/>
</dbReference>
<accession>A0A9P4V366</accession>
<sequence length="120" mass="14453">MTTKTKQLTLFVTFHIKPTHIEAWKEAHRPVWDLCAQEPECLFFDVFEDGSRPGRFRLVEVWSKDREWFESVQLKKAYYDDLWKRSQPTWEKEMEIEFWERLGEGCSFKEGYLKGGILAE</sequence>
<dbReference type="OrthoDB" id="4126315at2759"/>
<dbReference type="Proteomes" id="UP000799444">
    <property type="component" value="Unassembled WGS sequence"/>
</dbReference>
<dbReference type="InterPro" id="IPR007138">
    <property type="entry name" value="ABM_dom"/>
</dbReference>
<organism evidence="2 3">
    <name type="scientific">Polyplosphaeria fusca</name>
    <dbReference type="NCBI Taxonomy" id="682080"/>
    <lineage>
        <taxon>Eukaryota</taxon>
        <taxon>Fungi</taxon>
        <taxon>Dikarya</taxon>
        <taxon>Ascomycota</taxon>
        <taxon>Pezizomycotina</taxon>
        <taxon>Dothideomycetes</taxon>
        <taxon>Pleosporomycetidae</taxon>
        <taxon>Pleosporales</taxon>
        <taxon>Tetraplosphaeriaceae</taxon>
        <taxon>Polyplosphaeria</taxon>
    </lineage>
</organism>
<keyword evidence="3" id="KW-1185">Reference proteome</keyword>
<dbReference type="InterPro" id="IPR011008">
    <property type="entry name" value="Dimeric_a/b-barrel"/>
</dbReference>
<proteinExistence type="predicted"/>
<feature type="domain" description="ABM" evidence="1">
    <location>
        <begin position="10"/>
        <end position="67"/>
    </location>
</feature>
<dbReference type="AlphaFoldDB" id="A0A9P4V366"/>
<evidence type="ECO:0000313" key="2">
    <source>
        <dbReference type="EMBL" id="KAF2735001.1"/>
    </source>
</evidence>
<evidence type="ECO:0000313" key="3">
    <source>
        <dbReference type="Proteomes" id="UP000799444"/>
    </source>
</evidence>
<name>A0A9P4V366_9PLEO</name>